<dbReference type="OrthoDB" id="5399006at2759"/>
<sequence>MSSQKAWAVIAGVGAGTLSGEYSRNHSGASVARRFAKHYAVALLARNPDNYEPIAKEINAAGGKAIGISTDASDSKSVKAAFEQLEKEFGGAPLAAAIYNVGGKFIRKPFLELSEDEFESGWTANG</sequence>
<dbReference type="SUPFAM" id="SSF51735">
    <property type="entry name" value="NAD(P)-binding Rossmann-fold domains"/>
    <property type="match status" value="1"/>
</dbReference>
<dbReference type="STRING" id="86049.A0A1C1C816"/>
<gene>
    <name evidence="1" type="ORF">CLCR_06419</name>
</gene>
<accession>A0A1C1C816</accession>
<dbReference type="EMBL" id="LGRB01000020">
    <property type="protein sequence ID" value="OCT44598.1"/>
    <property type="molecule type" value="Genomic_DNA"/>
</dbReference>
<dbReference type="Pfam" id="PF00106">
    <property type="entry name" value="adh_short"/>
    <property type="match status" value="1"/>
</dbReference>
<proteinExistence type="predicted"/>
<evidence type="ECO:0000313" key="1">
    <source>
        <dbReference type="EMBL" id="OCT44598.1"/>
    </source>
</evidence>
<dbReference type="Gene3D" id="3.40.50.720">
    <property type="entry name" value="NAD(P)-binding Rossmann-like Domain"/>
    <property type="match status" value="1"/>
</dbReference>
<dbReference type="Proteomes" id="UP000094526">
    <property type="component" value="Unassembled WGS sequence"/>
</dbReference>
<dbReference type="InterPro" id="IPR002347">
    <property type="entry name" value="SDR_fam"/>
</dbReference>
<evidence type="ECO:0000313" key="2">
    <source>
        <dbReference type="Proteomes" id="UP000094526"/>
    </source>
</evidence>
<dbReference type="PANTHER" id="PTHR43431">
    <property type="entry name" value="OXIDOREDUCTASE, SHORT CHAIN DEHYDROGENASE/REDUCTASE FAMILY (AFU_ORTHOLOGUE AFUA_5G14000)"/>
    <property type="match status" value="1"/>
</dbReference>
<organism evidence="1 2">
    <name type="scientific">Cladophialophora carrionii</name>
    <dbReference type="NCBI Taxonomy" id="86049"/>
    <lineage>
        <taxon>Eukaryota</taxon>
        <taxon>Fungi</taxon>
        <taxon>Dikarya</taxon>
        <taxon>Ascomycota</taxon>
        <taxon>Pezizomycotina</taxon>
        <taxon>Eurotiomycetes</taxon>
        <taxon>Chaetothyriomycetidae</taxon>
        <taxon>Chaetothyriales</taxon>
        <taxon>Herpotrichiellaceae</taxon>
        <taxon>Cladophialophora</taxon>
    </lineage>
</organism>
<reference evidence="2" key="1">
    <citation type="submission" date="2015-07" db="EMBL/GenBank/DDBJ databases">
        <authorList>
            <person name="Teixeira M.M."/>
            <person name="Souza R.C."/>
            <person name="Almeida L.G."/>
            <person name="Vicente V.A."/>
            <person name="de Hoog S."/>
            <person name="Bocca A.L."/>
            <person name="de Almeida S.R."/>
            <person name="Vasconcelos A.T."/>
            <person name="Felipe M.S."/>
        </authorList>
    </citation>
    <scope>NUCLEOTIDE SEQUENCE [LARGE SCALE GENOMIC DNA]</scope>
    <source>
        <strain evidence="2">KSF</strain>
    </source>
</reference>
<dbReference type="VEuPathDB" id="FungiDB:G647_07274"/>
<comment type="caution">
    <text evidence="1">The sequence shown here is derived from an EMBL/GenBank/DDBJ whole genome shotgun (WGS) entry which is preliminary data.</text>
</comment>
<name>A0A1C1C816_9EURO</name>
<dbReference type="AlphaFoldDB" id="A0A1C1C816"/>
<dbReference type="PANTHER" id="PTHR43431:SF7">
    <property type="entry name" value="OXIDOREDUCTASE, SHORT CHAIN DEHYDROGENASE_REDUCTASE FAMILY (AFU_ORTHOLOGUE AFUA_5G14000)"/>
    <property type="match status" value="1"/>
</dbReference>
<protein>
    <submittedName>
        <fullName evidence="1">Uncharacterized protein</fullName>
    </submittedName>
</protein>
<dbReference type="VEuPathDB" id="FungiDB:CLCR_06419"/>
<keyword evidence="2" id="KW-1185">Reference proteome</keyword>
<dbReference type="InterPro" id="IPR036291">
    <property type="entry name" value="NAD(P)-bd_dom_sf"/>
</dbReference>